<dbReference type="InterPro" id="IPR002048">
    <property type="entry name" value="EF_hand_dom"/>
</dbReference>
<dbReference type="InterPro" id="IPR018247">
    <property type="entry name" value="EF_Hand_1_Ca_BS"/>
</dbReference>
<evidence type="ECO:0000313" key="4">
    <source>
        <dbReference type="Proteomes" id="UP000230066"/>
    </source>
</evidence>
<name>A0A4E0RXT6_FASHE</name>
<keyword evidence="1" id="KW-0106">Calcium</keyword>
<dbReference type="Pfam" id="PF13499">
    <property type="entry name" value="EF-hand_7"/>
    <property type="match status" value="1"/>
</dbReference>
<evidence type="ECO:0000313" key="3">
    <source>
        <dbReference type="EMBL" id="THD23292.1"/>
    </source>
</evidence>
<dbReference type="EMBL" id="JXXN02002225">
    <property type="protein sequence ID" value="THD23292.1"/>
    <property type="molecule type" value="Genomic_DNA"/>
</dbReference>
<sequence>MTTMCDKQALERRFDHLDKDKDGFIDREEYASEIIQCGLPIRLVEEFLKTYEMNGDGRISKEEYISKMTKLDTIRRSMDVDN</sequence>
<organism evidence="3 4">
    <name type="scientific">Fasciola hepatica</name>
    <name type="common">Liver fluke</name>
    <dbReference type="NCBI Taxonomy" id="6192"/>
    <lineage>
        <taxon>Eukaryota</taxon>
        <taxon>Metazoa</taxon>
        <taxon>Spiralia</taxon>
        <taxon>Lophotrochozoa</taxon>
        <taxon>Platyhelminthes</taxon>
        <taxon>Trematoda</taxon>
        <taxon>Digenea</taxon>
        <taxon>Plagiorchiida</taxon>
        <taxon>Echinostomata</taxon>
        <taxon>Echinostomatoidea</taxon>
        <taxon>Fasciolidae</taxon>
        <taxon>Fasciola</taxon>
    </lineage>
</organism>
<feature type="domain" description="EF-hand" evidence="2">
    <location>
        <begin position="5"/>
        <end position="40"/>
    </location>
</feature>
<gene>
    <name evidence="3" type="ORF">D915_006065</name>
</gene>
<evidence type="ECO:0000259" key="2">
    <source>
        <dbReference type="PROSITE" id="PS50222"/>
    </source>
</evidence>
<dbReference type="PROSITE" id="PS00018">
    <property type="entry name" value="EF_HAND_1"/>
    <property type="match status" value="1"/>
</dbReference>
<dbReference type="SUPFAM" id="SSF47473">
    <property type="entry name" value="EF-hand"/>
    <property type="match status" value="1"/>
</dbReference>
<dbReference type="CDD" id="cd00051">
    <property type="entry name" value="EFh"/>
    <property type="match status" value="1"/>
</dbReference>
<dbReference type="Gene3D" id="1.10.238.10">
    <property type="entry name" value="EF-hand"/>
    <property type="match status" value="1"/>
</dbReference>
<comment type="caution">
    <text evidence="3">The sequence shown here is derived from an EMBL/GenBank/DDBJ whole genome shotgun (WGS) entry which is preliminary data.</text>
</comment>
<reference evidence="3" key="1">
    <citation type="submission" date="2019-03" db="EMBL/GenBank/DDBJ databases">
        <title>Improved annotation for the trematode Fasciola hepatica.</title>
        <authorList>
            <person name="Choi Y.-J."/>
            <person name="Martin J."/>
            <person name="Mitreva M."/>
        </authorList>
    </citation>
    <scope>NUCLEOTIDE SEQUENCE [LARGE SCALE GENOMIC DNA]</scope>
</reference>
<dbReference type="AlphaFoldDB" id="A0A4E0RXT6"/>
<accession>A0A4E0RXT6</accession>
<keyword evidence="4" id="KW-1185">Reference proteome</keyword>
<dbReference type="GO" id="GO:0005509">
    <property type="term" value="F:calcium ion binding"/>
    <property type="evidence" value="ECO:0007669"/>
    <property type="project" value="InterPro"/>
</dbReference>
<dbReference type="InterPro" id="IPR011992">
    <property type="entry name" value="EF-hand-dom_pair"/>
</dbReference>
<protein>
    <recommendedName>
        <fullName evidence="2">EF-hand domain-containing protein</fullName>
    </recommendedName>
</protein>
<dbReference type="PROSITE" id="PS50222">
    <property type="entry name" value="EF_HAND_2"/>
    <property type="match status" value="2"/>
</dbReference>
<evidence type="ECO:0000256" key="1">
    <source>
        <dbReference type="ARBA" id="ARBA00022837"/>
    </source>
</evidence>
<proteinExistence type="predicted"/>
<dbReference type="SMART" id="SM00054">
    <property type="entry name" value="EFh"/>
    <property type="match status" value="2"/>
</dbReference>
<dbReference type="Proteomes" id="UP000230066">
    <property type="component" value="Unassembled WGS sequence"/>
</dbReference>
<feature type="domain" description="EF-hand" evidence="2">
    <location>
        <begin position="44"/>
        <end position="74"/>
    </location>
</feature>